<sequence>MTRRPSASYCELHQDHVAAPPPSSLPPSAAVAMPDAASRAPFPSPTPQDPSPSPLLEQELRLLASRQGRRRPLHLRLVLPTQRRTSASPHPSRCLLALCFSSVPRGCQVTRRRCPSSSTTCNSKYHYSQRPRTCQVPLHTDTPRWTTLDDVTSSSTDDSMATKREPLPSTLEDAVDVKFHVVDPEPLQKRVRLLPSPKN</sequence>
<feature type="compositionally biased region" description="Low complexity" evidence="1">
    <location>
        <begin position="146"/>
        <end position="159"/>
    </location>
</feature>
<feature type="compositionally biased region" description="Pro residues" evidence="1">
    <location>
        <begin position="42"/>
        <end position="53"/>
    </location>
</feature>
<evidence type="ECO:0000313" key="2">
    <source>
        <dbReference type="EMBL" id="EMS48389.1"/>
    </source>
</evidence>
<dbReference type="AlphaFoldDB" id="M7ZJW4"/>
<feature type="region of interest" description="Disordered" evidence="1">
    <location>
        <begin position="146"/>
        <end position="166"/>
    </location>
</feature>
<gene>
    <name evidence="2" type="ORF">TRIUR3_29547</name>
</gene>
<feature type="region of interest" description="Disordered" evidence="1">
    <location>
        <begin position="1"/>
        <end position="54"/>
    </location>
</feature>
<proteinExistence type="predicted"/>
<protein>
    <submittedName>
        <fullName evidence="2">Uncharacterized protein</fullName>
    </submittedName>
</protein>
<dbReference type="OMA" id="NSKYHYS"/>
<evidence type="ECO:0000256" key="1">
    <source>
        <dbReference type="SAM" id="MobiDB-lite"/>
    </source>
</evidence>
<reference evidence="2" key="1">
    <citation type="journal article" date="2013" name="Nature">
        <title>Draft genome of the wheat A-genome progenitor Triticum urartu.</title>
        <authorList>
            <person name="Ling H.Q."/>
            <person name="Zhao S."/>
            <person name="Liu D."/>
            <person name="Wang J."/>
            <person name="Sun H."/>
            <person name="Zhang C."/>
            <person name="Fan H."/>
            <person name="Li D."/>
            <person name="Dong L."/>
            <person name="Tao Y."/>
            <person name="Gao C."/>
            <person name="Wu H."/>
            <person name="Li Y."/>
            <person name="Cui Y."/>
            <person name="Guo X."/>
            <person name="Zheng S."/>
            <person name="Wang B."/>
            <person name="Yu K."/>
            <person name="Liang Q."/>
            <person name="Yang W."/>
            <person name="Lou X."/>
            <person name="Chen J."/>
            <person name="Feng M."/>
            <person name="Jian J."/>
            <person name="Zhang X."/>
            <person name="Luo G."/>
            <person name="Jiang Y."/>
            <person name="Liu J."/>
            <person name="Wang Z."/>
            <person name="Sha Y."/>
            <person name="Zhang B."/>
            <person name="Wu H."/>
            <person name="Tang D."/>
            <person name="Shen Q."/>
            <person name="Xue P."/>
            <person name="Zou S."/>
            <person name="Wang X."/>
            <person name="Liu X."/>
            <person name="Wang F."/>
            <person name="Yang Y."/>
            <person name="An X."/>
            <person name="Dong Z."/>
            <person name="Zhang K."/>
            <person name="Zhang X."/>
            <person name="Luo M.C."/>
            <person name="Dvorak J."/>
            <person name="Tong Y."/>
            <person name="Wang J."/>
            <person name="Yang H."/>
            <person name="Li Z."/>
            <person name="Wang D."/>
            <person name="Zhang A."/>
            <person name="Wang J."/>
        </authorList>
    </citation>
    <scope>NUCLEOTIDE SEQUENCE</scope>
</reference>
<organism evidence="2">
    <name type="scientific">Triticum urartu</name>
    <name type="common">Red wild einkorn</name>
    <name type="synonym">Crithodium urartu</name>
    <dbReference type="NCBI Taxonomy" id="4572"/>
    <lineage>
        <taxon>Eukaryota</taxon>
        <taxon>Viridiplantae</taxon>
        <taxon>Streptophyta</taxon>
        <taxon>Embryophyta</taxon>
        <taxon>Tracheophyta</taxon>
        <taxon>Spermatophyta</taxon>
        <taxon>Magnoliopsida</taxon>
        <taxon>Liliopsida</taxon>
        <taxon>Poales</taxon>
        <taxon>Poaceae</taxon>
        <taxon>BOP clade</taxon>
        <taxon>Pooideae</taxon>
        <taxon>Triticodae</taxon>
        <taxon>Triticeae</taxon>
        <taxon>Triticinae</taxon>
        <taxon>Triticum</taxon>
    </lineage>
</organism>
<name>M7ZJW4_TRIUA</name>
<accession>M7ZJW4</accession>
<dbReference type="EMBL" id="KD251007">
    <property type="protein sequence ID" value="EMS48389.1"/>
    <property type="molecule type" value="Genomic_DNA"/>
</dbReference>